<comment type="caution">
    <text evidence="1">The sequence shown here is derived from an EMBL/GenBank/DDBJ whole genome shotgun (WGS) entry which is preliminary data.</text>
</comment>
<reference evidence="1 2" key="1">
    <citation type="submission" date="2024-10" db="EMBL/GenBank/DDBJ databases">
        <title>Isolation, draft genome sequencing and identification of Phyllobacterium sp. NSA23, isolated from leaf soil.</title>
        <authorList>
            <person name="Akita H."/>
        </authorList>
    </citation>
    <scope>NUCLEOTIDE SEQUENCE [LARGE SCALE GENOMIC DNA]</scope>
    <source>
        <strain evidence="1 2">NSA23</strain>
    </source>
</reference>
<gene>
    <name evidence="1" type="ORF">PPNSA23_46430</name>
</gene>
<keyword evidence="2" id="KW-1185">Reference proteome</keyword>
<proteinExistence type="predicted"/>
<organism evidence="1 2">
    <name type="scientific">Phyllobacterium phragmitis</name>
    <dbReference type="NCBI Taxonomy" id="2670329"/>
    <lineage>
        <taxon>Bacteria</taxon>
        <taxon>Pseudomonadati</taxon>
        <taxon>Pseudomonadota</taxon>
        <taxon>Alphaproteobacteria</taxon>
        <taxon>Hyphomicrobiales</taxon>
        <taxon>Phyllobacteriaceae</taxon>
        <taxon>Phyllobacterium</taxon>
    </lineage>
</organism>
<evidence type="ECO:0000313" key="1">
    <source>
        <dbReference type="EMBL" id="GAB1584700.1"/>
    </source>
</evidence>
<sequence length="61" mass="6580">MVINDWLRHMRLLGEPPKCQGFRTLLPDQPPCDVDKLAISVLARQAATGLGIGSLASCFSA</sequence>
<accession>A0ABQ0H720</accession>
<dbReference type="Proteomes" id="UP001628091">
    <property type="component" value="Unassembled WGS sequence"/>
</dbReference>
<dbReference type="EMBL" id="BAAFZP010000002">
    <property type="protein sequence ID" value="GAB1584700.1"/>
    <property type="molecule type" value="Genomic_DNA"/>
</dbReference>
<evidence type="ECO:0000313" key="2">
    <source>
        <dbReference type="Proteomes" id="UP001628091"/>
    </source>
</evidence>
<protein>
    <submittedName>
        <fullName evidence="1">Uncharacterized protein</fullName>
    </submittedName>
</protein>
<name>A0ABQ0H720_9HYPH</name>